<evidence type="ECO:0000313" key="1">
    <source>
        <dbReference type="EMBL" id="KAK8948953.1"/>
    </source>
</evidence>
<comment type="caution">
    <text evidence="1">The sequence shown here is derived from an EMBL/GenBank/DDBJ whole genome shotgun (WGS) entry which is preliminary data.</text>
</comment>
<name>A0AAP0BRX6_9ASPA</name>
<accession>A0AAP0BRX6</accession>
<dbReference type="EMBL" id="JBBWWQ010000004">
    <property type="protein sequence ID" value="KAK8948953.1"/>
    <property type="molecule type" value="Genomic_DNA"/>
</dbReference>
<evidence type="ECO:0000313" key="2">
    <source>
        <dbReference type="Proteomes" id="UP001418222"/>
    </source>
</evidence>
<dbReference type="Proteomes" id="UP001418222">
    <property type="component" value="Unassembled WGS sequence"/>
</dbReference>
<dbReference type="PANTHER" id="PTHR31973">
    <property type="entry name" value="POLYPROTEIN, PUTATIVE-RELATED"/>
    <property type="match status" value="1"/>
</dbReference>
<organism evidence="1 2">
    <name type="scientific">Platanthera zijinensis</name>
    <dbReference type="NCBI Taxonomy" id="2320716"/>
    <lineage>
        <taxon>Eukaryota</taxon>
        <taxon>Viridiplantae</taxon>
        <taxon>Streptophyta</taxon>
        <taxon>Embryophyta</taxon>
        <taxon>Tracheophyta</taxon>
        <taxon>Spermatophyta</taxon>
        <taxon>Magnoliopsida</taxon>
        <taxon>Liliopsida</taxon>
        <taxon>Asparagales</taxon>
        <taxon>Orchidaceae</taxon>
        <taxon>Orchidoideae</taxon>
        <taxon>Orchideae</taxon>
        <taxon>Orchidinae</taxon>
        <taxon>Platanthera</taxon>
    </lineage>
</organism>
<dbReference type="PANTHER" id="PTHR31973:SF187">
    <property type="entry name" value="MUTATOR TRANSPOSASE MUDRA PROTEIN"/>
    <property type="match status" value="1"/>
</dbReference>
<gene>
    <name evidence="1" type="ORF">KSP39_PZI005198</name>
</gene>
<proteinExistence type="predicted"/>
<sequence length="102" mass="12076">MLLNNFCDAFNKVILKARDKPIITMLETIRVLLMKMLHIKRDKIFKFNGNICHSIQRILENNKKNAHNYILVWNGHENFEIEGWTGDKWTVDLSSRSCSSRR</sequence>
<reference evidence="1 2" key="1">
    <citation type="journal article" date="2022" name="Nat. Plants">
        <title>Genomes of leafy and leafless Platanthera orchids illuminate the evolution of mycoheterotrophy.</title>
        <authorList>
            <person name="Li M.H."/>
            <person name="Liu K.W."/>
            <person name="Li Z."/>
            <person name="Lu H.C."/>
            <person name="Ye Q.L."/>
            <person name="Zhang D."/>
            <person name="Wang J.Y."/>
            <person name="Li Y.F."/>
            <person name="Zhong Z.M."/>
            <person name="Liu X."/>
            <person name="Yu X."/>
            <person name="Liu D.K."/>
            <person name="Tu X.D."/>
            <person name="Liu B."/>
            <person name="Hao Y."/>
            <person name="Liao X.Y."/>
            <person name="Jiang Y.T."/>
            <person name="Sun W.H."/>
            <person name="Chen J."/>
            <person name="Chen Y.Q."/>
            <person name="Ai Y."/>
            <person name="Zhai J.W."/>
            <person name="Wu S.S."/>
            <person name="Zhou Z."/>
            <person name="Hsiao Y.Y."/>
            <person name="Wu W.L."/>
            <person name="Chen Y.Y."/>
            <person name="Lin Y.F."/>
            <person name="Hsu J.L."/>
            <person name="Li C.Y."/>
            <person name="Wang Z.W."/>
            <person name="Zhao X."/>
            <person name="Zhong W.Y."/>
            <person name="Ma X.K."/>
            <person name="Ma L."/>
            <person name="Huang J."/>
            <person name="Chen G.Z."/>
            <person name="Huang M.Z."/>
            <person name="Huang L."/>
            <person name="Peng D.H."/>
            <person name="Luo Y.B."/>
            <person name="Zou S.Q."/>
            <person name="Chen S.P."/>
            <person name="Lan S."/>
            <person name="Tsai W.C."/>
            <person name="Van de Peer Y."/>
            <person name="Liu Z.J."/>
        </authorList>
    </citation>
    <scope>NUCLEOTIDE SEQUENCE [LARGE SCALE GENOMIC DNA]</scope>
    <source>
        <strain evidence="1">Lor287</strain>
    </source>
</reference>
<protein>
    <submittedName>
        <fullName evidence="1">Uncharacterized protein</fullName>
    </submittedName>
</protein>
<dbReference type="AlphaFoldDB" id="A0AAP0BRX6"/>
<keyword evidence="2" id="KW-1185">Reference proteome</keyword>